<name>A0A2V3WC51_9BACI</name>
<feature type="domain" description="PDZ" evidence="6">
    <location>
        <begin position="303"/>
        <end position="358"/>
    </location>
</feature>
<evidence type="ECO:0000256" key="2">
    <source>
        <dbReference type="ARBA" id="ARBA00022670"/>
    </source>
</evidence>
<dbReference type="GO" id="GO:0006508">
    <property type="term" value="P:proteolysis"/>
    <property type="evidence" value="ECO:0007669"/>
    <property type="project" value="UniProtKB-KW"/>
</dbReference>
<dbReference type="EMBL" id="QJJR01000009">
    <property type="protein sequence ID" value="PXW89775.1"/>
    <property type="molecule type" value="Genomic_DNA"/>
</dbReference>
<dbReference type="SUPFAM" id="SSF50494">
    <property type="entry name" value="Trypsin-like serine proteases"/>
    <property type="match status" value="1"/>
</dbReference>
<keyword evidence="5" id="KW-0472">Membrane</keyword>
<dbReference type="InterPro" id="IPR001478">
    <property type="entry name" value="PDZ"/>
</dbReference>
<feature type="transmembrane region" description="Helical" evidence="5">
    <location>
        <begin position="21"/>
        <end position="44"/>
    </location>
</feature>
<dbReference type="InterPro" id="IPR009003">
    <property type="entry name" value="Peptidase_S1_PA"/>
</dbReference>
<dbReference type="Gene3D" id="2.40.10.10">
    <property type="entry name" value="Trypsin-like serine proteases"/>
    <property type="match status" value="2"/>
</dbReference>
<keyword evidence="2 7" id="KW-0645">Protease</keyword>
<evidence type="ECO:0000256" key="4">
    <source>
        <dbReference type="ARBA" id="ARBA00022825"/>
    </source>
</evidence>
<dbReference type="SUPFAM" id="SSF50156">
    <property type="entry name" value="PDZ domain-like"/>
    <property type="match status" value="1"/>
</dbReference>
<dbReference type="PANTHER" id="PTHR43343:SF3">
    <property type="entry name" value="PROTEASE DO-LIKE 8, CHLOROPLASTIC"/>
    <property type="match status" value="1"/>
</dbReference>
<keyword evidence="8" id="KW-1185">Reference proteome</keyword>
<evidence type="ECO:0000256" key="5">
    <source>
        <dbReference type="SAM" id="Phobius"/>
    </source>
</evidence>
<evidence type="ECO:0000313" key="8">
    <source>
        <dbReference type="Proteomes" id="UP000247922"/>
    </source>
</evidence>
<dbReference type="Pfam" id="PF13365">
    <property type="entry name" value="Trypsin_2"/>
    <property type="match status" value="1"/>
</dbReference>
<dbReference type="AlphaFoldDB" id="A0A2V3WC51"/>
<dbReference type="RefSeq" id="WP_110251641.1">
    <property type="nucleotide sequence ID" value="NZ_QJJR01000009.1"/>
</dbReference>
<gene>
    <name evidence="7" type="ORF">DES38_10911</name>
</gene>
<dbReference type="SMART" id="SM00228">
    <property type="entry name" value="PDZ"/>
    <property type="match status" value="1"/>
</dbReference>
<dbReference type="InterPro" id="IPR051201">
    <property type="entry name" value="Chloro_Bact_Ser_Proteases"/>
</dbReference>
<evidence type="ECO:0000256" key="1">
    <source>
        <dbReference type="ARBA" id="ARBA00010541"/>
    </source>
</evidence>
<organism evidence="7 8">
    <name type="scientific">Streptohalobacillus salinus</name>
    <dbReference type="NCBI Taxonomy" id="621096"/>
    <lineage>
        <taxon>Bacteria</taxon>
        <taxon>Bacillati</taxon>
        <taxon>Bacillota</taxon>
        <taxon>Bacilli</taxon>
        <taxon>Bacillales</taxon>
        <taxon>Bacillaceae</taxon>
        <taxon>Streptohalobacillus</taxon>
    </lineage>
</organism>
<evidence type="ECO:0000259" key="6">
    <source>
        <dbReference type="PROSITE" id="PS50106"/>
    </source>
</evidence>
<dbReference type="PROSITE" id="PS50106">
    <property type="entry name" value="PDZ"/>
    <property type="match status" value="1"/>
</dbReference>
<protein>
    <submittedName>
        <fullName evidence="7">Serine protease Do</fullName>
    </submittedName>
</protein>
<dbReference type="InterPro" id="IPR036034">
    <property type="entry name" value="PDZ_sf"/>
</dbReference>
<comment type="similarity">
    <text evidence="1">Belongs to the peptidase S1C family.</text>
</comment>
<dbReference type="Proteomes" id="UP000247922">
    <property type="component" value="Unassembled WGS sequence"/>
</dbReference>
<comment type="caution">
    <text evidence="7">The sequence shown here is derived from an EMBL/GenBank/DDBJ whole genome shotgun (WGS) entry which is preliminary data.</text>
</comment>
<reference evidence="7 8" key="1">
    <citation type="submission" date="2018-05" db="EMBL/GenBank/DDBJ databases">
        <title>Genomic Encyclopedia of Type Strains, Phase IV (KMG-IV): sequencing the most valuable type-strain genomes for metagenomic binning, comparative biology and taxonomic classification.</title>
        <authorList>
            <person name="Goeker M."/>
        </authorList>
    </citation>
    <scope>NUCLEOTIDE SEQUENCE [LARGE SCALE GENOMIC DNA]</scope>
    <source>
        <strain evidence="7 8">DSM 22440</strain>
    </source>
</reference>
<keyword evidence="3" id="KW-0378">Hydrolase</keyword>
<dbReference type="InterPro" id="IPR001940">
    <property type="entry name" value="Peptidase_S1C"/>
</dbReference>
<dbReference type="Gene3D" id="2.30.42.10">
    <property type="match status" value="1"/>
</dbReference>
<keyword evidence="5" id="KW-0812">Transmembrane</keyword>
<dbReference type="InterPro" id="IPR043504">
    <property type="entry name" value="Peptidase_S1_PA_chymotrypsin"/>
</dbReference>
<evidence type="ECO:0000313" key="7">
    <source>
        <dbReference type="EMBL" id="PXW89775.1"/>
    </source>
</evidence>
<sequence>MVYFDDGTRKKRYRYKRREHKLLALLLAFIAGAFMFAVLLPFIIDQGFLPYHLTREATVTPTKQTNHQSILSLTGNITDIVERVMPTVVGIENNRGNAFLLGEQTGGTGSGVIYKQTEGTAYIITNQHVIEGATELTVVLSNGERLDATLIGEDVFTDLAVVTVDSQYVEAVISFGDSEAARVGEDVLAIGNPLGLDLSGSVTKGIISGKDRMIPVDLSRDGLVDWQVMVMQTDAAINPGNSGGALVNRHGELIGINSMKIAESSIEGIGFTIPINEAIPVIDQLEADGQMNRAFLGIEAYPLATLTETDRESRFNLPEAVRDGVYLERVVEGSPAANAGLQQNDVIVKLDETDVNSMIALRQYLYSEKAPGETMEVTYYRDQEEMTTSVELSTQE</sequence>
<keyword evidence="4" id="KW-0720">Serine protease</keyword>
<dbReference type="GO" id="GO:0004252">
    <property type="term" value="F:serine-type endopeptidase activity"/>
    <property type="evidence" value="ECO:0007669"/>
    <property type="project" value="InterPro"/>
</dbReference>
<dbReference type="OrthoDB" id="9758917at2"/>
<proteinExistence type="inferred from homology"/>
<dbReference type="PRINTS" id="PR00834">
    <property type="entry name" value="PROTEASES2C"/>
</dbReference>
<keyword evidence="5" id="KW-1133">Transmembrane helix</keyword>
<dbReference type="Pfam" id="PF13180">
    <property type="entry name" value="PDZ_2"/>
    <property type="match status" value="1"/>
</dbReference>
<evidence type="ECO:0000256" key="3">
    <source>
        <dbReference type="ARBA" id="ARBA00022801"/>
    </source>
</evidence>
<accession>A0A2V3WC51</accession>
<dbReference type="PANTHER" id="PTHR43343">
    <property type="entry name" value="PEPTIDASE S12"/>
    <property type="match status" value="1"/>
</dbReference>